<protein>
    <submittedName>
        <fullName evidence="1">Uncharacterized protein</fullName>
    </submittedName>
</protein>
<evidence type="ECO:0000313" key="1">
    <source>
        <dbReference type="EMBL" id="MFD1426536.1"/>
    </source>
</evidence>
<proteinExistence type="predicted"/>
<dbReference type="EMBL" id="JBHTNU010000004">
    <property type="protein sequence ID" value="MFD1426536.1"/>
    <property type="molecule type" value="Genomic_DNA"/>
</dbReference>
<gene>
    <name evidence="1" type="ORF">ACFQ4Y_06230</name>
</gene>
<name>A0ABW4C985_9BACL</name>
<keyword evidence="2" id="KW-1185">Reference proteome</keyword>
<evidence type="ECO:0000313" key="2">
    <source>
        <dbReference type="Proteomes" id="UP001597282"/>
    </source>
</evidence>
<reference evidence="2" key="1">
    <citation type="journal article" date="2019" name="Int. J. Syst. Evol. Microbiol.">
        <title>The Global Catalogue of Microorganisms (GCM) 10K type strain sequencing project: providing services to taxonomists for standard genome sequencing and annotation.</title>
        <authorList>
            <consortium name="The Broad Institute Genomics Platform"/>
            <consortium name="The Broad Institute Genome Sequencing Center for Infectious Disease"/>
            <person name="Wu L."/>
            <person name="Ma J."/>
        </authorList>
    </citation>
    <scope>NUCLEOTIDE SEQUENCE [LARGE SCALE GENOMIC DNA]</scope>
    <source>
        <strain evidence="2">S1</strain>
    </source>
</reference>
<sequence>MSMIRMGQALWVGVWVGVWLMTGGLSPVATGAEPTRMELTGTMHLIQIQGGCWVLESDQGKRYELVGDQASLLPLRREGLRVSVEVEADPNLVGRCMVGQMVRLIRVIPTETHGSLGREFFGRVGQTVSRWLEKGRATLLGFPGA</sequence>
<organism evidence="1 2">
    <name type="scientific">Kroppenstedtia sanguinis</name>
    <dbReference type="NCBI Taxonomy" id="1380684"/>
    <lineage>
        <taxon>Bacteria</taxon>
        <taxon>Bacillati</taxon>
        <taxon>Bacillota</taxon>
        <taxon>Bacilli</taxon>
        <taxon>Bacillales</taxon>
        <taxon>Thermoactinomycetaceae</taxon>
        <taxon>Kroppenstedtia</taxon>
    </lineage>
</organism>
<accession>A0ABW4C985</accession>
<dbReference type="RefSeq" id="WP_380163711.1">
    <property type="nucleotide sequence ID" value="NZ_JBHTNU010000004.1"/>
</dbReference>
<comment type="caution">
    <text evidence="1">The sequence shown here is derived from an EMBL/GenBank/DDBJ whole genome shotgun (WGS) entry which is preliminary data.</text>
</comment>
<dbReference type="Proteomes" id="UP001597282">
    <property type="component" value="Unassembled WGS sequence"/>
</dbReference>